<dbReference type="SMART" id="SM00387">
    <property type="entry name" value="HATPase_c"/>
    <property type="match status" value="1"/>
</dbReference>
<protein>
    <recommendedName>
        <fullName evidence="2">histidine kinase</fullName>
        <ecNumber evidence="2">2.7.13.3</ecNumber>
    </recommendedName>
</protein>
<evidence type="ECO:0000256" key="4">
    <source>
        <dbReference type="ARBA" id="ARBA00022679"/>
    </source>
</evidence>
<feature type="transmembrane region" description="Helical" evidence="10">
    <location>
        <begin position="38"/>
        <end position="58"/>
    </location>
</feature>
<dbReference type="GO" id="GO:0000155">
    <property type="term" value="F:phosphorelay sensor kinase activity"/>
    <property type="evidence" value="ECO:0007669"/>
    <property type="project" value="InterPro"/>
</dbReference>
<evidence type="ECO:0000313" key="12">
    <source>
        <dbReference type="EMBL" id="MBB5132385.1"/>
    </source>
</evidence>
<evidence type="ECO:0000256" key="6">
    <source>
        <dbReference type="ARBA" id="ARBA00022777"/>
    </source>
</evidence>
<evidence type="ECO:0000259" key="11">
    <source>
        <dbReference type="SMART" id="SM00387"/>
    </source>
</evidence>
<evidence type="ECO:0000256" key="5">
    <source>
        <dbReference type="ARBA" id="ARBA00022741"/>
    </source>
</evidence>
<dbReference type="Pfam" id="PF02518">
    <property type="entry name" value="HATPase_c"/>
    <property type="match status" value="1"/>
</dbReference>
<dbReference type="InterPro" id="IPR003594">
    <property type="entry name" value="HATPase_dom"/>
</dbReference>
<evidence type="ECO:0000256" key="9">
    <source>
        <dbReference type="SAM" id="MobiDB-lite"/>
    </source>
</evidence>
<keyword evidence="4" id="KW-0808">Transferase</keyword>
<comment type="catalytic activity">
    <reaction evidence="1">
        <text>ATP + protein L-histidine = ADP + protein N-phospho-L-histidine.</text>
        <dbReference type="EC" id="2.7.13.3"/>
    </reaction>
</comment>
<evidence type="ECO:0000256" key="10">
    <source>
        <dbReference type="SAM" id="Phobius"/>
    </source>
</evidence>
<organism evidence="12 13">
    <name type="scientific">Thermocatellispora tengchongensis</name>
    <dbReference type="NCBI Taxonomy" id="1073253"/>
    <lineage>
        <taxon>Bacteria</taxon>
        <taxon>Bacillati</taxon>
        <taxon>Actinomycetota</taxon>
        <taxon>Actinomycetes</taxon>
        <taxon>Streptosporangiales</taxon>
        <taxon>Streptosporangiaceae</taxon>
        <taxon>Thermocatellispora</taxon>
    </lineage>
</organism>
<evidence type="ECO:0000256" key="3">
    <source>
        <dbReference type="ARBA" id="ARBA00022553"/>
    </source>
</evidence>
<feature type="transmembrane region" description="Helical" evidence="10">
    <location>
        <begin position="91"/>
        <end position="107"/>
    </location>
</feature>
<feature type="transmembrane region" description="Helical" evidence="10">
    <location>
        <begin position="137"/>
        <end position="154"/>
    </location>
</feature>
<dbReference type="PANTHER" id="PTHR24421:SF10">
    <property type="entry name" value="NITRATE_NITRITE SENSOR PROTEIN NARQ"/>
    <property type="match status" value="1"/>
</dbReference>
<name>A0A840P8R4_9ACTN</name>
<dbReference type="InterPro" id="IPR036890">
    <property type="entry name" value="HATPase_C_sf"/>
</dbReference>
<dbReference type="Proteomes" id="UP000578449">
    <property type="component" value="Unassembled WGS sequence"/>
</dbReference>
<dbReference type="SUPFAM" id="SSF55874">
    <property type="entry name" value="ATPase domain of HSP90 chaperone/DNA topoisomerase II/histidine kinase"/>
    <property type="match status" value="1"/>
</dbReference>
<accession>A0A840P8R4</accession>
<evidence type="ECO:0000256" key="7">
    <source>
        <dbReference type="ARBA" id="ARBA00022840"/>
    </source>
</evidence>
<feature type="compositionally biased region" description="Gly residues" evidence="9">
    <location>
        <begin position="338"/>
        <end position="369"/>
    </location>
</feature>
<proteinExistence type="predicted"/>
<dbReference type="EMBL" id="JACHGN010000004">
    <property type="protein sequence ID" value="MBB5132385.1"/>
    <property type="molecule type" value="Genomic_DNA"/>
</dbReference>
<sequence length="421" mass="44054">MTAPRRWWPSRMDVLLALAVAVAGQVESFGRQGPEPGQIHHPVPLAVGAVAAGALLVVRRRFPAGALLALVATGIGVRAVTGGLYYPAWHFYSLLILVHTVAGAAELRSRRGAAGLACVVLAYVCLQTFQYNDLAEVLISAIFVGVAYASGILLRRQIDQTRRLAGQAARLEVEREERARRAVAEERARIARELHDIVSHNVSLMTLNAGGVRMMLGEEARRERELLLGVERAGREAVEELRLMLGMLRDPGGTGVEPPPAGLDRLDALVAQVEAAGVACRVRVEGEPRPLPPGLGLSAYRVIQEAVTNALKHARAGRIDVTVTHAHAALTLEVADDGAGGQDTGGGQGTGGGQDRGGGQGTGHGTGHGLIGMRERVAMHGGELTAGPARRGYLVRARFPLGPSAETGSAGGRTTGAAGPA</sequence>
<feature type="domain" description="Histidine kinase/HSP90-like ATPase" evidence="11">
    <location>
        <begin position="294"/>
        <end position="403"/>
    </location>
</feature>
<dbReference type="RefSeq" id="WP_221336110.1">
    <property type="nucleotide sequence ID" value="NZ_BAABIX010000003.1"/>
</dbReference>
<keyword evidence="10" id="KW-0812">Transmembrane</keyword>
<evidence type="ECO:0000256" key="2">
    <source>
        <dbReference type="ARBA" id="ARBA00012438"/>
    </source>
</evidence>
<dbReference type="CDD" id="cd16917">
    <property type="entry name" value="HATPase_UhpB-NarQ-NarX-like"/>
    <property type="match status" value="1"/>
</dbReference>
<dbReference type="InterPro" id="IPR050482">
    <property type="entry name" value="Sensor_HK_TwoCompSys"/>
</dbReference>
<dbReference type="GO" id="GO:0005524">
    <property type="term" value="F:ATP binding"/>
    <property type="evidence" value="ECO:0007669"/>
    <property type="project" value="UniProtKB-KW"/>
</dbReference>
<feature type="region of interest" description="Disordered" evidence="9">
    <location>
        <begin position="402"/>
        <end position="421"/>
    </location>
</feature>
<comment type="caution">
    <text evidence="12">The sequence shown here is derived from an EMBL/GenBank/DDBJ whole genome shotgun (WGS) entry which is preliminary data.</text>
</comment>
<evidence type="ECO:0000256" key="1">
    <source>
        <dbReference type="ARBA" id="ARBA00000085"/>
    </source>
</evidence>
<gene>
    <name evidence="12" type="ORF">HNP84_002101</name>
</gene>
<feature type="transmembrane region" description="Helical" evidence="10">
    <location>
        <begin position="65"/>
        <end position="85"/>
    </location>
</feature>
<dbReference type="Gene3D" id="3.30.565.10">
    <property type="entry name" value="Histidine kinase-like ATPase, C-terminal domain"/>
    <property type="match status" value="1"/>
</dbReference>
<keyword evidence="10" id="KW-1133">Transmembrane helix</keyword>
<keyword evidence="3" id="KW-0597">Phosphoprotein</keyword>
<dbReference type="Gene3D" id="1.20.5.1930">
    <property type="match status" value="1"/>
</dbReference>
<dbReference type="AlphaFoldDB" id="A0A840P8R4"/>
<dbReference type="PANTHER" id="PTHR24421">
    <property type="entry name" value="NITRATE/NITRITE SENSOR PROTEIN NARX-RELATED"/>
    <property type="match status" value="1"/>
</dbReference>
<keyword evidence="5" id="KW-0547">Nucleotide-binding</keyword>
<feature type="transmembrane region" description="Helical" evidence="10">
    <location>
        <begin position="114"/>
        <end position="131"/>
    </location>
</feature>
<dbReference type="GO" id="GO:0046983">
    <property type="term" value="F:protein dimerization activity"/>
    <property type="evidence" value="ECO:0007669"/>
    <property type="project" value="InterPro"/>
</dbReference>
<dbReference type="Pfam" id="PF07730">
    <property type="entry name" value="HisKA_3"/>
    <property type="match status" value="1"/>
</dbReference>
<dbReference type="GO" id="GO:0016020">
    <property type="term" value="C:membrane"/>
    <property type="evidence" value="ECO:0007669"/>
    <property type="project" value="InterPro"/>
</dbReference>
<evidence type="ECO:0000256" key="8">
    <source>
        <dbReference type="ARBA" id="ARBA00023012"/>
    </source>
</evidence>
<reference evidence="12 13" key="1">
    <citation type="submission" date="2020-08" db="EMBL/GenBank/DDBJ databases">
        <title>Genomic Encyclopedia of Type Strains, Phase IV (KMG-IV): sequencing the most valuable type-strain genomes for metagenomic binning, comparative biology and taxonomic classification.</title>
        <authorList>
            <person name="Goeker M."/>
        </authorList>
    </citation>
    <scope>NUCLEOTIDE SEQUENCE [LARGE SCALE GENOMIC DNA]</scope>
    <source>
        <strain evidence="12 13">DSM 45615</strain>
    </source>
</reference>
<feature type="region of interest" description="Disordered" evidence="9">
    <location>
        <begin position="335"/>
        <end position="369"/>
    </location>
</feature>
<evidence type="ECO:0000313" key="13">
    <source>
        <dbReference type="Proteomes" id="UP000578449"/>
    </source>
</evidence>
<dbReference type="EC" id="2.7.13.3" evidence="2"/>
<keyword evidence="8" id="KW-0902">Two-component regulatory system</keyword>
<keyword evidence="13" id="KW-1185">Reference proteome</keyword>
<keyword evidence="7" id="KW-0067">ATP-binding</keyword>
<keyword evidence="10" id="KW-0472">Membrane</keyword>
<keyword evidence="6 12" id="KW-0418">Kinase</keyword>
<dbReference type="InterPro" id="IPR011712">
    <property type="entry name" value="Sig_transdc_His_kin_sub3_dim/P"/>
</dbReference>